<feature type="compositionally biased region" description="Polar residues" evidence="1">
    <location>
        <begin position="19"/>
        <end position="29"/>
    </location>
</feature>
<organism evidence="2 3">
    <name type="scientific">Pyronema omphalodes (strain CBS 100304)</name>
    <name type="common">Pyronema confluens</name>
    <dbReference type="NCBI Taxonomy" id="1076935"/>
    <lineage>
        <taxon>Eukaryota</taxon>
        <taxon>Fungi</taxon>
        <taxon>Dikarya</taxon>
        <taxon>Ascomycota</taxon>
        <taxon>Pezizomycotina</taxon>
        <taxon>Pezizomycetes</taxon>
        <taxon>Pezizales</taxon>
        <taxon>Pyronemataceae</taxon>
        <taxon>Pyronema</taxon>
    </lineage>
</organism>
<evidence type="ECO:0000313" key="3">
    <source>
        <dbReference type="Proteomes" id="UP000018144"/>
    </source>
</evidence>
<sequence>MLKGYAEDLDPMKPRRYKSTSISQNSKRIPNFRITCQAQTKSTFDAETQSKLRS</sequence>
<dbReference type="AlphaFoldDB" id="U4LNU5"/>
<reference evidence="2 3" key="1">
    <citation type="journal article" date="2013" name="PLoS Genet.">
        <title>The genome and development-dependent transcriptomes of Pyronema confluens: a window into fungal evolution.</title>
        <authorList>
            <person name="Traeger S."/>
            <person name="Altegoer F."/>
            <person name="Freitag M."/>
            <person name="Gabaldon T."/>
            <person name="Kempken F."/>
            <person name="Kumar A."/>
            <person name="Marcet-Houben M."/>
            <person name="Poggeler S."/>
            <person name="Stajich J.E."/>
            <person name="Nowrousian M."/>
        </authorList>
    </citation>
    <scope>NUCLEOTIDE SEQUENCE [LARGE SCALE GENOMIC DNA]</scope>
    <source>
        <strain evidence="3">CBS 100304</strain>
        <tissue evidence="2">Vegetative mycelium</tissue>
    </source>
</reference>
<proteinExistence type="predicted"/>
<evidence type="ECO:0000313" key="2">
    <source>
        <dbReference type="EMBL" id="CCX33623.1"/>
    </source>
</evidence>
<feature type="region of interest" description="Disordered" evidence="1">
    <location>
        <begin position="1"/>
        <end position="29"/>
    </location>
</feature>
<gene>
    <name evidence="2" type="ORF">PCON_01494</name>
</gene>
<accession>U4LNU5</accession>
<name>U4LNU5_PYROM</name>
<dbReference type="Proteomes" id="UP000018144">
    <property type="component" value="Unassembled WGS sequence"/>
</dbReference>
<keyword evidence="3" id="KW-1185">Reference proteome</keyword>
<protein>
    <submittedName>
        <fullName evidence="2">Uncharacterized protein</fullName>
    </submittedName>
</protein>
<dbReference type="EMBL" id="HF936139">
    <property type="protein sequence ID" value="CCX33623.1"/>
    <property type="molecule type" value="Genomic_DNA"/>
</dbReference>
<evidence type="ECO:0000256" key="1">
    <source>
        <dbReference type="SAM" id="MobiDB-lite"/>
    </source>
</evidence>